<accession>A0ABU3BRI5</accession>
<keyword evidence="3" id="KW-0808">Transferase</keyword>
<evidence type="ECO:0000256" key="10">
    <source>
        <dbReference type="ARBA" id="ARBA00023209"/>
    </source>
</evidence>
<evidence type="ECO:0000256" key="9">
    <source>
        <dbReference type="ARBA" id="ARBA00023098"/>
    </source>
</evidence>
<evidence type="ECO:0000256" key="3">
    <source>
        <dbReference type="ARBA" id="ARBA00022679"/>
    </source>
</evidence>
<evidence type="ECO:0000313" key="14">
    <source>
        <dbReference type="Proteomes" id="UP001267426"/>
    </source>
</evidence>
<evidence type="ECO:0000256" key="7">
    <source>
        <dbReference type="ARBA" id="ARBA00022840"/>
    </source>
</evidence>
<dbReference type="SMART" id="SM00046">
    <property type="entry name" value="DAGKc"/>
    <property type="match status" value="1"/>
</dbReference>
<dbReference type="Gene3D" id="3.40.50.10330">
    <property type="entry name" value="Probable inorganic polyphosphate/atp-NAD kinase, domain 1"/>
    <property type="match status" value="1"/>
</dbReference>
<dbReference type="PANTHER" id="PTHR12358:SF106">
    <property type="entry name" value="LIPID KINASE YEGS"/>
    <property type="match status" value="1"/>
</dbReference>
<feature type="domain" description="DAGKc" evidence="12">
    <location>
        <begin position="1"/>
        <end position="129"/>
    </location>
</feature>
<dbReference type="Proteomes" id="UP001267426">
    <property type="component" value="Unassembled WGS sequence"/>
</dbReference>
<keyword evidence="2" id="KW-0444">Lipid biosynthesis</keyword>
<reference evidence="13 14" key="1">
    <citation type="submission" date="2023-09" db="EMBL/GenBank/DDBJ databases">
        <authorList>
            <person name="Rey-Velasco X."/>
        </authorList>
    </citation>
    <scope>NUCLEOTIDE SEQUENCE [LARGE SCALE GENOMIC DNA]</scope>
    <source>
        <strain evidence="13 14">F394</strain>
    </source>
</reference>
<evidence type="ECO:0000256" key="8">
    <source>
        <dbReference type="ARBA" id="ARBA00022842"/>
    </source>
</evidence>
<keyword evidence="11" id="KW-1208">Phospholipid metabolism</keyword>
<dbReference type="InterPro" id="IPR001206">
    <property type="entry name" value="Diacylglycerol_kinase_cat_dom"/>
</dbReference>
<gene>
    <name evidence="13" type="ORF">RM540_09020</name>
</gene>
<dbReference type="PROSITE" id="PS50146">
    <property type="entry name" value="DAGK"/>
    <property type="match status" value="1"/>
</dbReference>
<evidence type="ECO:0000256" key="4">
    <source>
        <dbReference type="ARBA" id="ARBA00022723"/>
    </source>
</evidence>
<dbReference type="InterPro" id="IPR050187">
    <property type="entry name" value="Lipid_Phosphate_FormReg"/>
</dbReference>
<keyword evidence="6 13" id="KW-0418">Kinase</keyword>
<name>A0ABU3BRI5_9BACT</name>
<sequence>MSALVLLNPAAADGRAGRRRPALVAALAAAGLDADVVATRGPGDAERLARGAGRAALVVAAGGDGTVYEVVNGLTAHGRGGPALGVLPLGTGDDFASALGVPPRLDDAARVLTATPPRPLDLGEVTWDDVAGAHVRRFANALGAGFDAHVAWLVAETKWLGGRAAYLAAVPRALWAWRRPTVSARVSVGGAVVFDGPLFLCEVGNGPSVGGGFRLTPDAVLDDGLLDVCLAGHLTPTRAVRLLPRSLTGAHTAAPEVVTGRGRRVEVEATAGPLTLHADGEVLALDARRVRADVLPGALRVVAPALAGGAGRGQLLMAAGEYDS</sequence>
<dbReference type="InterPro" id="IPR005218">
    <property type="entry name" value="Diacylglycerol/lipid_kinase"/>
</dbReference>
<comment type="cofactor">
    <cofactor evidence="1">
        <name>Mg(2+)</name>
        <dbReference type="ChEBI" id="CHEBI:18420"/>
    </cofactor>
</comment>
<dbReference type="EMBL" id="JAVRHT010000018">
    <property type="protein sequence ID" value="MDT0631884.1"/>
    <property type="molecule type" value="Genomic_DNA"/>
</dbReference>
<dbReference type="InterPro" id="IPR045540">
    <property type="entry name" value="YegS/DAGK_C"/>
</dbReference>
<dbReference type="NCBIfam" id="TIGR00147">
    <property type="entry name" value="YegS/Rv2252/BmrU family lipid kinase"/>
    <property type="match status" value="1"/>
</dbReference>
<keyword evidence="14" id="KW-1185">Reference proteome</keyword>
<keyword evidence="5" id="KW-0547">Nucleotide-binding</keyword>
<evidence type="ECO:0000256" key="11">
    <source>
        <dbReference type="ARBA" id="ARBA00023264"/>
    </source>
</evidence>
<keyword evidence="4" id="KW-0479">Metal-binding</keyword>
<evidence type="ECO:0000256" key="1">
    <source>
        <dbReference type="ARBA" id="ARBA00001946"/>
    </source>
</evidence>
<dbReference type="GO" id="GO:0016301">
    <property type="term" value="F:kinase activity"/>
    <property type="evidence" value="ECO:0007669"/>
    <property type="project" value="UniProtKB-KW"/>
</dbReference>
<evidence type="ECO:0000259" key="12">
    <source>
        <dbReference type="PROSITE" id="PS50146"/>
    </source>
</evidence>
<comment type="caution">
    <text evidence="13">The sequence shown here is derived from an EMBL/GenBank/DDBJ whole genome shotgun (WGS) entry which is preliminary data.</text>
</comment>
<dbReference type="RefSeq" id="WP_311663293.1">
    <property type="nucleotide sequence ID" value="NZ_JAVRHT010000018.1"/>
</dbReference>
<keyword evidence="8" id="KW-0460">Magnesium</keyword>
<evidence type="ECO:0000256" key="2">
    <source>
        <dbReference type="ARBA" id="ARBA00022516"/>
    </source>
</evidence>
<keyword evidence="7" id="KW-0067">ATP-binding</keyword>
<dbReference type="SUPFAM" id="SSF111331">
    <property type="entry name" value="NAD kinase/diacylglycerol kinase-like"/>
    <property type="match status" value="1"/>
</dbReference>
<evidence type="ECO:0000256" key="6">
    <source>
        <dbReference type="ARBA" id="ARBA00022777"/>
    </source>
</evidence>
<dbReference type="Pfam" id="PF00781">
    <property type="entry name" value="DAGK_cat"/>
    <property type="match status" value="1"/>
</dbReference>
<keyword evidence="9" id="KW-0443">Lipid metabolism</keyword>
<evidence type="ECO:0000256" key="5">
    <source>
        <dbReference type="ARBA" id="ARBA00022741"/>
    </source>
</evidence>
<keyword evidence="10" id="KW-0594">Phospholipid biosynthesis</keyword>
<proteinExistence type="predicted"/>
<evidence type="ECO:0000313" key="13">
    <source>
        <dbReference type="EMBL" id="MDT0631884.1"/>
    </source>
</evidence>
<dbReference type="Gene3D" id="2.60.200.40">
    <property type="match status" value="1"/>
</dbReference>
<dbReference type="Pfam" id="PF19279">
    <property type="entry name" value="YegS_C"/>
    <property type="match status" value="1"/>
</dbReference>
<protein>
    <submittedName>
        <fullName evidence="13">Diacylglycerol kinase family lipid kinase</fullName>
    </submittedName>
</protein>
<organism evidence="13 14">
    <name type="scientific">Rubrivirga litoralis</name>
    <dbReference type="NCBI Taxonomy" id="3075598"/>
    <lineage>
        <taxon>Bacteria</taxon>
        <taxon>Pseudomonadati</taxon>
        <taxon>Rhodothermota</taxon>
        <taxon>Rhodothermia</taxon>
        <taxon>Rhodothermales</taxon>
        <taxon>Rubricoccaceae</taxon>
        <taxon>Rubrivirga</taxon>
    </lineage>
</organism>
<dbReference type="InterPro" id="IPR016064">
    <property type="entry name" value="NAD/diacylglycerol_kinase_sf"/>
</dbReference>
<dbReference type="InterPro" id="IPR017438">
    <property type="entry name" value="ATP-NAD_kinase_N"/>
</dbReference>
<dbReference type="PANTHER" id="PTHR12358">
    <property type="entry name" value="SPHINGOSINE KINASE"/>
    <property type="match status" value="1"/>
</dbReference>